<evidence type="ECO:0000259" key="3">
    <source>
        <dbReference type="Pfam" id="PF02771"/>
    </source>
</evidence>
<dbReference type="Pfam" id="PF02770">
    <property type="entry name" value="Acyl-CoA_dh_M"/>
    <property type="match status" value="1"/>
</dbReference>
<reference evidence="4 5" key="1">
    <citation type="submission" date="2015-03" db="EMBL/GenBank/DDBJ databases">
        <title>Comparative genomics of Pseudomonas insights into diversity of traits involved in vanlence and defense.</title>
        <authorList>
            <person name="Qin Y."/>
        </authorList>
    </citation>
    <scope>NUCLEOTIDE SEQUENCE [LARGE SCALE GENOMIC DNA]</scope>
    <source>
        <strain evidence="4 5">C8</strain>
    </source>
</reference>
<feature type="domain" description="Acyl-CoA dehydrogenase/oxidase N-terminal" evidence="3">
    <location>
        <begin position="16"/>
        <end position="127"/>
    </location>
</feature>
<dbReference type="PROSITE" id="PS00072">
    <property type="entry name" value="ACYL_COA_DH_1"/>
    <property type="match status" value="1"/>
</dbReference>
<dbReference type="InterPro" id="IPR052161">
    <property type="entry name" value="Mycobact_Acyl-CoA_DH"/>
</dbReference>
<dbReference type="Pfam" id="PF02771">
    <property type="entry name" value="Acyl-CoA_dh_N"/>
    <property type="match status" value="1"/>
</dbReference>
<dbReference type="SUPFAM" id="SSF56645">
    <property type="entry name" value="Acyl-CoA dehydrogenase NM domain-like"/>
    <property type="match status" value="1"/>
</dbReference>
<dbReference type="Proteomes" id="UP000033588">
    <property type="component" value="Unassembled WGS sequence"/>
</dbReference>
<dbReference type="PANTHER" id="PTHR43292:SF4">
    <property type="entry name" value="ACYL-COA DEHYDROGENASE FADE34"/>
    <property type="match status" value="1"/>
</dbReference>
<evidence type="ECO:0000256" key="1">
    <source>
        <dbReference type="ARBA" id="ARBA00023002"/>
    </source>
</evidence>
<gene>
    <name evidence="4" type="ORF">VC35_12640</name>
</gene>
<organism evidence="4 5">
    <name type="scientific">Pseudomonas fluorescens</name>
    <dbReference type="NCBI Taxonomy" id="294"/>
    <lineage>
        <taxon>Bacteria</taxon>
        <taxon>Pseudomonadati</taxon>
        <taxon>Pseudomonadota</taxon>
        <taxon>Gammaproteobacteria</taxon>
        <taxon>Pseudomonadales</taxon>
        <taxon>Pseudomonadaceae</taxon>
        <taxon>Pseudomonas</taxon>
    </lineage>
</organism>
<comment type="caution">
    <text evidence="4">The sequence shown here is derived from an EMBL/GenBank/DDBJ whole genome shotgun (WGS) entry which is preliminary data.</text>
</comment>
<dbReference type="Gene3D" id="2.40.110.10">
    <property type="entry name" value="Butyryl-CoA Dehydrogenase, subunit A, domain 2"/>
    <property type="match status" value="1"/>
</dbReference>
<dbReference type="RefSeq" id="WP_046040413.1">
    <property type="nucleotide sequence ID" value="NZ_LACC01000014.1"/>
</dbReference>
<dbReference type="InterPro" id="IPR013786">
    <property type="entry name" value="AcylCoA_DH/ox_N"/>
</dbReference>
<dbReference type="InterPro" id="IPR037069">
    <property type="entry name" value="AcylCoA_DH/ox_N_sf"/>
</dbReference>
<dbReference type="EMBL" id="LACC01000014">
    <property type="protein sequence ID" value="KJZ46216.1"/>
    <property type="molecule type" value="Genomic_DNA"/>
</dbReference>
<dbReference type="InterPro" id="IPR006091">
    <property type="entry name" value="Acyl-CoA_Oxase/DH_mid-dom"/>
</dbReference>
<dbReference type="PANTHER" id="PTHR43292">
    <property type="entry name" value="ACYL-COA DEHYDROGENASE"/>
    <property type="match status" value="1"/>
</dbReference>
<name>A0A0F4TP52_PSEFL</name>
<proteinExistence type="predicted"/>
<dbReference type="Gene3D" id="1.10.540.10">
    <property type="entry name" value="Acyl-CoA dehydrogenase/oxidase, N-terminal domain"/>
    <property type="match status" value="1"/>
</dbReference>
<dbReference type="InterPro" id="IPR046373">
    <property type="entry name" value="Acyl-CoA_Oxase/DH_mid-dom_sf"/>
</dbReference>
<dbReference type="GO" id="GO:0005886">
    <property type="term" value="C:plasma membrane"/>
    <property type="evidence" value="ECO:0007669"/>
    <property type="project" value="TreeGrafter"/>
</dbReference>
<feature type="domain" description="Acyl-CoA oxidase/dehydrogenase middle" evidence="2">
    <location>
        <begin position="131"/>
        <end position="226"/>
    </location>
</feature>
<evidence type="ECO:0000313" key="4">
    <source>
        <dbReference type="EMBL" id="KJZ46216.1"/>
    </source>
</evidence>
<dbReference type="InterPro" id="IPR009100">
    <property type="entry name" value="AcylCoA_DH/oxidase_NM_dom_sf"/>
</dbReference>
<dbReference type="GO" id="GO:0050660">
    <property type="term" value="F:flavin adenine dinucleotide binding"/>
    <property type="evidence" value="ECO:0007669"/>
    <property type="project" value="InterPro"/>
</dbReference>
<accession>A0A0F4TP52</accession>
<dbReference type="InterPro" id="IPR006089">
    <property type="entry name" value="Acyl-CoA_DH_CS"/>
</dbReference>
<keyword evidence="1" id="KW-0560">Oxidoreductase</keyword>
<protein>
    <submittedName>
        <fullName evidence="4">Acyl-CoA dehydrogenase</fullName>
    </submittedName>
</protein>
<evidence type="ECO:0000259" key="2">
    <source>
        <dbReference type="Pfam" id="PF02770"/>
    </source>
</evidence>
<dbReference type="Gene3D" id="1.20.140.10">
    <property type="entry name" value="Butyryl-CoA Dehydrogenase, subunit A, domain 3"/>
    <property type="match status" value="1"/>
</dbReference>
<sequence length="385" mass="41594">MSSLLDAFRLTALPPHAEAFRAEVKGFLAEHLPSVPADVRARSWTGFDAGFSRQLAQRGWVGLTLPAAYGGAGLDAFSRFVLVEELLSAGAPVAAHWIADRQSGPLILKFGNDAQKDFFLPRICAGKAFFCIGMSEPNSGSDLASVRSRATRCPEGWRLSGRKIWTTNAHHADYMIALVRTSGSPEDRHNGLSQFIIDLRQPGISVRPIVDLAGDAHFSEVAFDDVLLGEDALVGEEGSGWKQVNAELAFERSGPERFYSSVVLLDLWADTLRRHGATAQESALLGSFLTQLTCLRNLSLALTALLARGESPVVEAALVKDIGTEFEQAIPSAIASAISAHPDVPVDEELYRTVAYLNQVAPTFSLRGGTREILRGMIARGLGLR</sequence>
<dbReference type="PATRIC" id="fig|294.132.peg.1282"/>
<evidence type="ECO:0000313" key="5">
    <source>
        <dbReference type="Proteomes" id="UP000033588"/>
    </source>
</evidence>
<dbReference type="GO" id="GO:0003995">
    <property type="term" value="F:acyl-CoA dehydrogenase activity"/>
    <property type="evidence" value="ECO:0007669"/>
    <property type="project" value="InterPro"/>
</dbReference>
<dbReference type="OrthoDB" id="9769473at2"/>
<dbReference type="AlphaFoldDB" id="A0A0F4TP52"/>